<organism evidence="3 4">
    <name type="scientific">Rhodothermus profundi</name>
    <dbReference type="NCBI Taxonomy" id="633813"/>
    <lineage>
        <taxon>Bacteria</taxon>
        <taxon>Pseudomonadati</taxon>
        <taxon>Rhodothermota</taxon>
        <taxon>Rhodothermia</taxon>
        <taxon>Rhodothermales</taxon>
        <taxon>Rhodothermaceae</taxon>
        <taxon>Rhodothermus</taxon>
    </lineage>
</organism>
<dbReference type="OrthoDB" id="9804804at2"/>
<dbReference type="AlphaFoldDB" id="A0A1M6Q9Z9"/>
<keyword evidence="1" id="KW-1133">Transmembrane helix</keyword>
<feature type="transmembrane region" description="Helical" evidence="1">
    <location>
        <begin position="12"/>
        <end position="29"/>
    </location>
</feature>
<dbReference type="Pfam" id="PF11127">
    <property type="entry name" value="YgaP-like_TM"/>
    <property type="match status" value="1"/>
</dbReference>
<dbReference type="InterPro" id="IPR021309">
    <property type="entry name" value="YgaP-like_TM"/>
</dbReference>
<feature type="domain" description="Inner membrane protein YgaP-like transmembrane" evidence="2">
    <location>
        <begin position="1"/>
        <end position="67"/>
    </location>
</feature>
<dbReference type="Proteomes" id="UP000185812">
    <property type="component" value="Unassembled WGS sequence"/>
</dbReference>
<proteinExistence type="predicted"/>
<dbReference type="RefSeq" id="WP_072714385.1">
    <property type="nucleotide sequence ID" value="NZ_FRAU01000001.1"/>
</dbReference>
<name>A0A1M6Q9Z9_9BACT</name>
<keyword evidence="1" id="KW-0472">Membrane</keyword>
<sequence length="70" mass="7157">MKRNVGTIDRVIRIVIALVIGGLYVTGQISGTVAVILGILALIFLVTGLAGSCPLYAALGLSTCPRKASS</sequence>
<evidence type="ECO:0000313" key="4">
    <source>
        <dbReference type="Proteomes" id="UP000185812"/>
    </source>
</evidence>
<keyword evidence="4" id="KW-1185">Reference proteome</keyword>
<gene>
    <name evidence="3" type="ORF">SAMN04488087_0532</name>
</gene>
<evidence type="ECO:0000313" key="3">
    <source>
        <dbReference type="EMBL" id="SHK17099.1"/>
    </source>
</evidence>
<evidence type="ECO:0000256" key="1">
    <source>
        <dbReference type="SAM" id="Phobius"/>
    </source>
</evidence>
<protein>
    <recommendedName>
        <fullName evidence="2">Inner membrane protein YgaP-like transmembrane domain-containing protein</fullName>
    </recommendedName>
</protein>
<evidence type="ECO:0000259" key="2">
    <source>
        <dbReference type="Pfam" id="PF11127"/>
    </source>
</evidence>
<accession>A0A1M6Q9Z9</accession>
<feature type="transmembrane region" description="Helical" evidence="1">
    <location>
        <begin position="35"/>
        <end position="59"/>
    </location>
</feature>
<dbReference type="EMBL" id="FRAU01000001">
    <property type="protein sequence ID" value="SHK17099.1"/>
    <property type="molecule type" value="Genomic_DNA"/>
</dbReference>
<keyword evidence="1" id="KW-0812">Transmembrane</keyword>
<reference evidence="4" key="1">
    <citation type="submission" date="2016-11" db="EMBL/GenBank/DDBJ databases">
        <authorList>
            <person name="Varghese N."/>
            <person name="Submissions S."/>
        </authorList>
    </citation>
    <scope>NUCLEOTIDE SEQUENCE [LARGE SCALE GENOMIC DNA]</scope>
    <source>
        <strain evidence="4">DSM 22212</strain>
    </source>
</reference>